<keyword evidence="1" id="KW-1133">Transmembrane helix</keyword>
<accession>A0ABP1QC46</accession>
<comment type="caution">
    <text evidence="2">The sequence shown here is derived from an EMBL/GenBank/DDBJ whole genome shotgun (WGS) entry which is preliminary data.</text>
</comment>
<gene>
    <name evidence="2" type="ORF">ODALV1_LOCUS9695</name>
</gene>
<protein>
    <submittedName>
        <fullName evidence="2">Uncharacterized protein</fullName>
    </submittedName>
</protein>
<dbReference type="PANTHER" id="PTHR36694">
    <property type="entry name" value="PASIFLORA 1, ISOFORM A-RELATED"/>
    <property type="match status" value="1"/>
</dbReference>
<feature type="transmembrane region" description="Helical" evidence="1">
    <location>
        <begin position="122"/>
        <end position="141"/>
    </location>
</feature>
<reference evidence="2 3" key="1">
    <citation type="submission" date="2024-08" db="EMBL/GenBank/DDBJ databases">
        <authorList>
            <person name="Cucini C."/>
            <person name="Frati F."/>
        </authorList>
    </citation>
    <scope>NUCLEOTIDE SEQUENCE [LARGE SCALE GENOMIC DNA]</scope>
</reference>
<dbReference type="PANTHER" id="PTHR36694:SF11">
    <property type="entry name" value="LP21121P-RELATED"/>
    <property type="match status" value="1"/>
</dbReference>
<keyword evidence="1" id="KW-0472">Membrane</keyword>
<dbReference type="Proteomes" id="UP001642540">
    <property type="component" value="Unassembled WGS sequence"/>
</dbReference>
<sequence>MVFNPCPCFPLQKAVKLLAIFDGILSAVNLLLLAAIVIGLATHPEEFQLSEDDKATVVPIAIIDTTFSIVQVYIAIKLYIGAVKEDIGKCKVWLVVTTFIDLIEICSSLQRGEEFNAATSRLFFIIVAYKIYAILVVLAFIKELGKDSSTAAVTRSVAAFNLEGMYHPHSNQHSNVYYTTLQPIPYNEKQINFPLNFVTIKE</sequence>
<evidence type="ECO:0000313" key="2">
    <source>
        <dbReference type="EMBL" id="CAL8097646.1"/>
    </source>
</evidence>
<proteinExistence type="predicted"/>
<keyword evidence="3" id="KW-1185">Reference proteome</keyword>
<dbReference type="EMBL" id="CAXLJM020000030">
    <property type="protein sequence ID" value="CAL8097646.1"/>
    <property type="molecule type" value="Genomic_DNA"/>
</dbReference>
<feature type="transmembrane region" description="Helical" evidence="1">
    <location>
        <begin position="92"/>
        <end position="110"/>
    </location>
</feature>
<keyword evidence="1" id="KW-0812">Transmembrane</keyword>
<evidence type="ECO:0000256" key="1">
    <source>
        <dbReference type="SAM" id="Phobius"/>
    </source>
</evidence>
<organism evidence="2 3">
    <name type="scientific">Orchesella dallaii</name>
    <dbReference type="NCBI Taxonomy" id="48710"/>
    <lineage>
        <taxon>Eukaryota</taxon>
        <taxon>Metazoa</taxon>
        <taxon>Ecdysozoa</taxon>
        <taxon>Arthropoda</taxon>
        <taxon>Hexapoda</taxon>
        <taxon>Collembola</taxon>
        <taxon>Entomobryomorpha</taxon>
        <taxon>Entomobryoidea</taxon>
        <taxon>Orchesellidae</taxon>
        <taxon>Orchesellinae</taxon>
        <taxon>Orchesella</taxon>
    </lineage>
</organism>
<evidence type="ECO:0000313" key="3">
    <source>
        <dbReference type="Proteomes" id="UP001642540"/>
    </source>
</evidence>
<feature type="transmembrane region" description="Helical" evidence="1">
    <location>
        <begin position="17"/>
        <end position="40"/>
    </location>
</feature>
<name>A0ABP1QC46_9HEXA</name>
<feature type="transmembrane region" description="Helical" evidence="1">
    <location>
        <begin position="60"/>
        <end position="80"/>
    </location>
</feature>